<evidence type="ECO:0000313" key="2">
    <source>
        <dbReference type="EMBL" id="AYK27917.1"/>
    </source>
</evidence>
<reference evidence="2" key="1">
    <citation type="journal article" date="2019" name="Front. Microbiol.">
        <title>Prevalence of Antibiotic and Heavy Metal Resistance Determinants and Virulence-Related Genetic Elements in Plasmids of Staphylococcus aureus.</title>
        <authorList>
            <person name="Bukowski M."/>
            <person name="Piwowarczyk R."/>
            <person name="Madry A."/>
            <person name="Zagorski-Przybylo R."/>
            <person name="Hydzik M."/>
            <person name="Wladyka B."/>
        </authorList>
    </citation>
    <scope>NUCLEOTIDE SEQUENCE</scope>
    <source>
        <strain evidence="2">Ph1</strain>
        <plasmid evidence="2">pPH1-1</plasmid>
    </source>
</reference>
<keyword evidence="1" id="KW-0812">Transmembrane</keyword>
<gene>
    <name evidence="2" type="ORF">D0Y80_l00045</name>
</gene>
<organism evidence="2">
    <name type="scientific">Staphylococcus aureus</name>
    <dbReference type="NCBI Taxonomy" id="1280"/>
    <lineage>
        <taxon>Bacteria</taxon>
        <taxon>Bacillati</taxon>
        <taxon>Bacillota</taxon>
        <taxon>Bacilli</taxon>
        <taxon>Bacillales</taxon>
        <taxon>Staphylococcaceae</taxon>
        <taxon>Staphylococcus</taxon>
    </lineage>
</organism>
<keyword evidence="1" id="KW-1133">Transmembrane helix</keyword>
<evidence type="ECO:0000256" key="1">
    <source>
        <dbReference type="SAM" id="Phobius"/>
    </source>
</evidence>
<accession>A0A499SA88</accession>
<keyword evidence="2" id="KW-0614">Plasmid</keyword>
<dbReference type="RefSeq" id="WP_204259405.1">
    <property type="nucleotide sequence ID" value="NZ_JAOAKV010000005.1"/>
</dbReference>
<feature type="transmembrane region" description="Helical" evidence="1">
    <location>
        <begin position="35"/>
        <end position="54"/>
    </location>
</feature>
<sequence length="67" mass="7750">MAKVKMRTISFLLLTLFVIIYGILFLTTDYINDKYALLFVLVFALWGLLTDVLTKPNKRDDNNHGNN</sequence>
<dbReference type="EMBL" id="MH785236">
    <property type="protein sequence ID" value="AYK27917.1"/>
    <property type="molecule type" value="Genomic_DNA"/>
</dbReference>
<keyword evidence="1" id="KW-0472">Membrane</keyword>
<name>A0A499SA88_STAAU</name>
<dbReference type="AlphaFoldDB" id="A0A499SA88"/>
<proteinExistence type="predicted"/>
<protein>
    <submittedName>
        <fullName evidence="2">Mobilization protein</fullName>
    </submittedName>
</protein>
<geneLocation type="plasmid" evidence="2">
    <name>pPH1-1</name>
</geneLocation>